<dbReference type="PANTHER" id="PTHR33376:SF5">
    <property type="entry name" value="EXTRACYTOPLASMIC SOLUTE RECEPTOR PROTEIN"/>
    <property type="match status" value="1"/>
</dbReference>
<keyword evidence="3" id="KW-0479">Metal-binding</keyword>
<dbReference type="Proteomes" id="UP000051213">
    <property type="component" value="Unassembled WGS sequence"/>
</dbReference>
<feature type="binding site" evidence="3">
    <location>
        <position position="218"/>
    </location>
    <ligand>
        <name>Na(+)</name>
        <dbReference type="ChEBI" id="CHEBI:29101"/>
    </ligand>
</feature>
<dbReference type="GO" id="GO:0046872">
    <property type="term" value="F:metal ion binding"/>
    <property type="evidence" value="ECO:0007669"/>
    <property type="project" value="UniProtKB-KW"/>
</dbReference>
<gene>
    <name evidence="4" type="ORF">ABS24_07690</name>
</gene>
<name>A0A0R2UIE6_9GAMM</name>
<comment type="caution">
    <text evidence="4">The sequence shown here is derived from an EMBL/GenBank/DDBJ whole genome shotgun (WGS) entry which is preliminary data.</text>
</comment>
<evidence type="ECO:0000256" key="2">
    <source>
        <dbReference type="PIRSR" id="PIRSR039026-1"/>
    </source>
</evidence>
<feature type="binding site" evidence="3">
    <location>
        <position position="217"/>
    </location>
    <ligand>
        <name>substrate</name>
    </ligand>
</feature>
<dbReference type="PROSITE" id="PS51257">
    <property type="entry name" value="PROKAR_LIPOPROTEIN"/>
    <property type="match status" value="1"/>
</dbReference>
<evidence type="ECO:0000256" key="3">
    <source>
        <dbReference type="PIRSR" id="PIRSR039026-2"/>
    </source>
</evidence>
<sequence length="363" mass="40018">MRIIATVLFALFLVSCSGGKDKTVVPGVVDKQQSFKWKLVTTWPKNYPGLGTAPENFAKIVNAMSDGRLQIKVFGAGQLVPAFEVFDAVSQGTAEMGHGASYYWTGKAKAAAFFTSIPFGLNAQEMNGWLHYGGGLELWRELYADFNLVPFAAGNTGVQMAGWFNREINSMADIKGLKMRIPGMGGDVITRAGGVSVTIAGGELYTAMQTGVIDALEWVSPYNDIALGFHQVAKYYYYPGWHEPGPTLELIINKDALATLPKDLQAIVETAARAVNQDMLDEYTARNNEALMQLVDVHGVELKKLPDEVILELRKISGEILEELAEHSELSRRIAESVKAFQKQATAYHRVSEEAYYQARKEH</sequence>
<feature type="binding site" evidence="2">
    <location>
        <position position="180"/>
    </location>
    <ligand>
        <name>substrate</name>
    </ligand>
</feature>
<dbReference type="GO" id="GO:0055085">
    <property type="term" value="P:transmembrane transport"/>
    <property type="evidence" value="ECO:0007669"/>
    <property type="project" value="InterPro"/>
</dbReference>
<evidence type="ECO:0000313" key="4">
    <source>
        <dbReference type="EMBL" id="KRO97243.1"/>
    </source>
</evidence>
<feature type="binding site" evidence="3">
    <location>
        <position position="243"/>
    </location>
    <ligand>
        <name>substrate</name>
    </ligand>
</feature>
<dbReference type="Pfam" id="PF03480">
    <property type="entry name" value="DctP"/>
    <property type="match status" value="1"/>
</dbReference>
<dbReference type="GO" id="GO:0031317">
    <property type="term" value="C:tripartite ATP-independent periplasmic transporter complex"/>
    <property type="evidence" value="ECO:0007669"/>
    <property type="project" value="InterPro"/>
</dbReference>
<dbReference type="InterPro" id="IPR026289">
    <property type="entry name" value="SBP_TakP-like"/>
</dbReference>
<reference evidence="4 5" key="1">
    <citation type="submission" date="2015-10" db="EMBL/GenBank/DDBJ databases">
        <title>Metagenome-Assembled Genomes uncover a global brackish microbiome.</title>
        <authorList>
            <person name="Hugerth L.W."/>
            <person name="Larsson J."/>
            <person name="Alneberg J."/>
            <person name="Lindh M.V."/>
            <person name="Legrand C."/>
            <person name="Pinhassi J."/>
            <person name="Andersson A.F."/>
        </authorList>
    </citation>
    <scope>NUCLEOTIDE SEQUENCE [LARGE SCALE GENOMIC DNA]</scope>
    <source>
        <strain evidence="4">BACL26 MAG-121220-bin70</strain>
    </source>
</reference>
<dbReference type="Gene3D" id="3.40.190.10">
    <property type="entry name" value="Periplasmic binding protein-like II"/>
    <property type="match status" value="1"/>
</dbReference>
<dbReference type="InterPro" id="IPR038404">
    <property type="entry name" value="TRAP_DctP_sf"/>
</dbReference>
<accession>A0A0R2UIE6</accession>
<keyword evidence="1" id="KW-0732">Signal</keyword>
<dbReference type="EMBL" id="LICA01000010">
    <property type="protein sequence ID" value="KRO97243.1"/>
    <property type="molecule type" value="Genomic_DNA"/>
</dbReference>
<evidence type="ECO:0000313" key="5">
    <source>
        <dbReference type="Proteomes" id="UP000051213"/>
    </source>
</evidence>
<dbReference type="PIRSF" id="PIRSF039026">
    <property type="entry name" value="SiaP"/>
    <property type="match status" value="1"/>
</dbReference>
<evidence type="ECO:0000256" key="1">
    <source>
        <dbReference type="ARBA" id="ARBA00022729"/>
    </source>
</evidence>
<dbReference type="Gene3D" id="3.40.190.170">
    <property type="entry name" value="Bacterial extracellular solute-binding protein, family 7"/>
    <property type="match status" value="1"/>
</dbReference>
<organism evidence="4 5">
    <name type="scientific">SAR92 bacterium BACL26 MAG-121220-bin70</name>
    <dbReference type="NCBI Taxonomy" id="1655626"/>
    <lineage>
        <taxon>Bacteria</taxon>
        <taxon>Pseudomonadati</taxon>
        <taxon>Pseudomonadota</taxon>
        <taxon>Gammaproteobacteria</taxon>
        <taxon>Cellvibrionales</taxon>
        <taxon>Porticoccaceae</taxon>
        <taxon>SAR92 clade</taxon>
    </lineage>
</organism>
<dbReference type="PANTHER" id="PTHR33376">
    <property type="match status" value="1"/>
</dbReference>
<dbReference type="InterPro" id="IPR018389">
    <property type="entry name" value="DctP_fam"/>
</dbReference>
<dbReference type="NCBIfam" id="NF037995">
    <property type="entry name" value="TRAP_S1"/>
    <property type="match status" value="1"/>
</dbReference>
<dbReference type="AlphaFoldDB" id="A0A0R2UIE6"/>
<protein>
    <submittedName>
        <fullName evidence="4">ABC transporter substrate-binding protein</fullName>
    </submittedName>
</protein>
<proteinExistence type="predicted"/>
<feature type="binding site" evidence="2">
    <location>
        <position position="159"/>
    </location>
    <ligand>
        <name>substrate</name>
    </ligand>
</feature>